<evidence type="ECO:0000259" key="9">
    <source>
        <dbReference type="PROSITE" id="PS50835"/>
    </source>
</evidence>
<dbReference type="GO" id="GO:0030335">
    <property type="term" value="P:positive regulation of cell migration"/>
    <property type="evidence" value="ECO:0007669"/>
    <property type="project" value="TreeGrafter"/>
</dbReference>
<dbReference type="Gene3D" id="2.60.40.10">
    <property type="entry name" value="Immunoglobulins"/>
    <property type="match status" value="1"/>
</dbReference>
<evidence type="ECO:0000256" key="4">
    <source>
        <dbReference type="ARBA" id="ARBA00023157"/>
    </source>
</evidence>
<name>A0A9Y3RV15_9CICH</name>
<keyword evidence="3 8" id="KW-0472">Membrane</keyword>
<dbReference type="PANTHER" id="PTHR11036:SF145">
    <property type="entry name" value="SEMAPHORIN-4A ISOFORM X1-RELATED"/>
    <property type="match status" value="1"/>
</dbReference>
<feature type="region of interest" description="Disordered" evidence="7">
    <location>
        <begin position="1"/>
        <end position="40"/>
    </location>
</feature>
<dbReference type="InterPro" id="IPR027231">
    <property type="entry name" value="Semaphorin"/>
</dbReference>
<dbReference type="SMART" id="SM00423">
    <property type="entry name" value="PSI"/>
    <property type="match status" value="1"/>
</dbReference>
<keyword evidence="11" id="KW-1185">Reference proteome</keyword>
<feature type="compositionally biased region" description="Polar residues" evidence="7">
    <location>
        <begin position="808"/>
        <end position="818"/>
    </location>
</feature>
<accession>A0A9Y3RV15</accession>
<organism evidence="11 12">
    <name type="scientific">Pundamilia nyererei</name>
    <dbReference type="NCBI Taxonomy" id="303518"/>
    <lineage>
        <taxon>Eukaryota</taxon>
        <taxon>Metazoa</taxon>
        <taxon>Chordata</taxon>
        <taxon>Craniata</taxon>
        <taxon>Vertebrata</taxon>
        <taxon>Euteleostomi</taxon>
        <taxon>Actinopterygii</taxon>
        <taxon>Neopterygii</taxon>
        <taxon>Teleostei</taxon>
        <taxon>Neoteleostei</taxon>
        <taxon>Acanthomorphata</taxon>
        <taxon>Ovalentaria</taxon>
        <taxon>Cichlomorphae</taxon>
        <taxon>Cichliformes</taxon>
        <taxon>Cichlidae</taxon>
        <taxon>African cichlids</taxon>
        <taxon>Pseudocrenilabrinae</taxon>
        <taxon>Haplochromini</taxon>
        <taxon>Pundamilia</taxon>
    </lineage>
</organism>
<dbReference type="GO" id="GO:0030215">
    <property type="term" value="F:semaphorin receptor binding"/>
    <property type="evidence" value="ECO:0007669"/>
    <property type="project" value="InterPro"/>
</dbReference>
<comment type="subcellular location">
    <subcellularLocation>
        <location evidence="1">Membrane</location>
    </subcellularLocation>
</comment>
<evidence type="ECO:0000256" key="2">
    <source>
        <dbReference type="ARBA" id="ARBA00009492"/>
    </source>
</evidence>
<keyword evidence="8" id="KW-1133">Transmembrane helix</keyword>
<dbReference type="GO" id="GO:0045499">
    <property type="term" value="F:chemorepellent activity"/>
    <property type="evidence" value="ECO:0007669"/>
    <property type="project" value="TreeGrafter"/>
</dbReference>
<dbReference type="GO" id="GO:0005886">
    <property type="term" value="C:plasma membrane"/>
    <property type="evidence" value="ECO:0007669"/>
    <property type="project" value="TreeGrafter"/>
</dbReference>
<dbReference type="AlphaFoldDB" id="A0A9Y3RV15"/>
<dbReference type="GO" id="GO:0007411">
    <property type="term" value="P:axon guidance"/>
    <property type="evidence" value="ECO:0007669"/>
    <property type="project" value="TreeGrafter"/>
</dbReference>
<keyword evidence="8" id="KW-0812">Transmembrane</keyword>
<reference evidence="12" key="1">
    <citation type="submission" date="2025-08" db="UniProtKB">
        <authorList>
            <consortium name="RefSeq"/>
        </authorList>
    </citation>
    <scope>IDENTIFICATION</scope>
</reference>
<dbReference type="Pfam" id="PF01403">
    <property type="entry name" value="Sema"/>
    <property type="match status" value="1"/>
</dbReference>
<feature type="domain" description="Ig-like" evidence="9">
    <location>
        <begin position="665"/>
        <end position="741"/>
    </location>
</feature>
<dbReference type="PROSITE" id="PS51004">
    <property type="entry name" value="SEMA"/>
    <property type="match status" value="1"/>
</dbReference>
<dbReference type="InterPro" id="IPR013783">
    <property type="entry name" value="Ig-like_fold"/>
</dbReference>
<evidence type="ECO:0000259" key="10">
    <source>
        <dbReference type="PROSITE" id="PS51004"/>
    </source>
</evidence>
<feature type="region of interest" description="Disordered" evidence="7">
    <location>
        <begin position="749"/>
        <end position="823"/>
    </location>
</feature>
<keyword evidence="5" id="KW-0325">Glycoprotein</keyword>
<evidence type="ECO:0000256" key="8">
    <source>
        <dbReference type="SAM" id="Phobius"/>
    </source>
</evidence>
<sequence>MRAPWGETEKQWVDEGGCEIRGSTAEEQEKQRENQSPLISFQRNKRDSHFSVFSENKLSAQRDTSQLSPALRLCREASTLLPLTSDRCEEEAVVVLLSDQSRIGSELGGGDRRAARLTKLCSITFTSSSIMALPAVLLLLHLLLSSEGSLSPPRISFALNSTERPVLHFGHGDLHNTTALLLSSDSSTLYVGAQNAILSLDVNQSDVIRLNKKVQWSPSDKETSDCTGKGKDLMNECPNFIHVLQPLNSTHLYTCGSYAYSPQEAYIDTQSFSIVKKVSAKGRCPFSPFERSAVVIADGELFTATKTDFRGIKPQILRYFSKDGRPDVSLETSIRLLEEPTFVSSSLDPAEGKLYFFFSEVGKEFSYVEDLKTARVAQVCKDDVGGVRTLQKKWTSFTKATLLCQFEKQLPFNILQDVFTLPPPEGGDTADTLFYGVFATQWSRGPESAVCVFRLEDIKDVFKGSYRTFVTGTHQWSTQQETHSYLGTCGLGNSTDAVLGEVKKSFLTTNPVTPVGKGPVVVSSEQQYSRVAVMRARAANDEQHTLLFLITESGFLHKVILLDQGPWVIEEIQLFAQPQTVQSVVLSTSKGVLYVGTSEGVTAVPVANCSTYTTCSQCLLARDPLCGWSRASRACARVHGGHEDMVQNLEDSNVDDKCQGQTEAEKMTVVRAHMNEVVRLSCLTPSNLATLTWAFPQSEKLFIQSDDGSLSFFVTNDTSGVYRCEAEEAGYKQVVESYDVQLMRSNLTPRTHETAGPDETYESIVTDDPTMSPTRLIHANEYTTDDRKNGFTTSPTGKVTSKEHRRTNGNLQSSSSDTLHGVQLDDVTPKEKSYYGELVGVSLMLALCICIMILGSLHMWQKRKVSLGKDALVTPEEGASINRPVEICSLSSRAELEPELKVVE</sequence>
<dbReference type="InterPro" id="IPR002165">
    <property type="entry name" value="Plexin_repeat"/>
</dbReference>
<evidence type="ECO:0000256" key="7">
    <source>
        <dbReference type="SAM" id="MobiDB-lite"/>
    </source>
</evidence>
<evidence type="ECO:0000256" key="6">
    <source>
        <dbReference type="PROSITE-ProRule" id="PRU00352"/>
    </source>
</evidence>
<dbReference type="InterPro" id="IPR015943">
    <property type="entry name" value="WD40/YVTN_repeat-like_dom_sf"/>
</dbReference>
<feature type="compositionally biased region" description="Polar residues" evidence="7">
    <location>
        <begin position="790"/>
        <end position="799"/>
    </location>
</feature>
<dbReference type="PROSITE" id="PS50835">
    <property type="entry name" value="IG_LIKE"/>
    <property type="match status" value="1"/>
</dbReference>
<dbReference type="Pfam" id="PF01437">
    <property type="entry name" value="PSI"/>
    <property type="match status" value="1"/>
</dbReference>
<evidence type="ECO:0000256" key="1">
    <source>
        <dbReference type="ARBA" id="ARBA00004370"/>
    </source>
</evidence>
<dbReference type="InterPro" id="IPR036352">
    <property type="entry name" value="Semap_dom_sf"/>
</dbReference>
<dbReference type="FunFam" id="2.130.10.10:FF:000257">
    <property type="entry name" value="semaphorin-4A isoform X2"/>
    <property type="match status" value="1"/>
</dbReference>
<dbReference type="InterPro" id="IPR007110">
    <property type="entry name" value="Ig-like_dom"/>
</dbReference>
<feature type="transmembrane region" description="Helical" evidence="8">
    <location>
        <begin position="838"/>
        <end position="860"/>
    </location>
</feature>
<dbReference type="RefSeq" id="XP_005744230.1">
    <property type="nucleotide sequence ID" value="XM_005744173.2"/>
</dbReference>
<dbReference type="GeneID" id="102204225"/>
<dbReference type="GO" id="GO:0001755">
    <property type="term" value="P:neural crest cell migration"/>
    <property type="evidence" value="ECO:0007669"/>
    <property type="project" value="TreeGrafter"/>
</dbReference>
<dbReference type="GO" id="GO:0071526">
    <property type="term" value="P:semaphorin-plexin signaling pathway"/>
    <property type="evidence" value="ECO:0007669"/>
    <property type="project" value="TreeGrafter"/>
</dbReference>
<feature type="domain" description="Sema" evidence="10">
    <location>
        <begin position="154"/>
        <end position="606"/>
    </location>
</feature>
<proteinExistence type="inferred from homology"/>
<evidence type="ECO:0000313" key="12">
    <source>
        <dbReference type="RefSeq" id="XP_005744230.1"/>
    </source>
</evidence>
<evidence type="ECO:0000256" key="5">
    <source>
        <dbReference type="ARBA" id="ARBA00023180"/>
    </source>
</evidence>
<evidence type="ECO:0000313" key="11">
    <source>
        <dbReference type="Proteomes" id="UP000695023"/>
    </source>
</evidence>
<dbReference type="Gene3D" id="3.30.1680.10">
    <property type="entry name" value="ligand-binding face of the semaphorins, domain 2"/>
    <property type="match status" value="1"/>
</dbReference>
<protein>
    <submittedName>
        <fullName evidence="12">Semaphorin-4A-like isoform X1</fullName>
    </submittedName>
</protein>
<dbReference type="InterPro" id="IPR016201">
    <property type="entry name" value="PSI"/>
</dbReference>
<dbReference type="SUPFAM" id="SSF103575">
    <property type="entry name" value="Plexin repeat"/>
    <property type="match status" value="1"/>
</dbReference>
<evidence type="ECO:0000256" key="3">
    <source>
        <dbReference type="ARBA" id="ARBA00023136"/>
    </source>
</evidence>
<gene>
    <name evidence="12" type="primary">LOC102204225</name>
</gene>
<dbReference type="Gene3D" id="2.130.10.10">
    <property type="entry name" value="YVTN repeat-like/Quinoprotein amine dehydrogenase"/>
    <property type="match status" value="1"/>
</dbReference>
<dbReference type="SMART" id="SM00630">
    <property type="entry name" value="Sema"/>
    <property type="match status" value="1"/>
</dbReference>
<comment type="similarity">
    <text evidence="2">Belongs to the semaphorin family.</text>
</comment>
<dbReference type="InterPro" id="IPR045791">
    <property type="entry name" value="Sema4F_C"/>
</dbReference>
<dbReference type="Pfam" id="PF19428">
    <property type="entry name" value="Sema4F_C"/>
    <property type="match status" value="1"/>
</dbReference>
<dbReference type="SUPFAM" id="SSF101912">
    <property type="entry name" value="Sema domain"/>
    <property type="match status" value="1"/>
</dbReference>
<comment type="caution">
    <text evidence="6">Lacks conserved residue(s) required for the propagation of feature annotation.</text>
</comment>
<dbReference type="Proteomes" id="UP000695023">
    <property type="component" value="Unplaced"/>
</dbReference>
<feature type="transmembrane region" description="Helical" evidence="8">
    <location>
        <begin position="120"/>
        <end position="144"/>
    </location>
</feature>
<dbReference type="PANTHER" id="PTHR11036">
    <property type="entry name" value="SEMAPHORIN"/>
    <property type="match status" value="1"/>
</dbReference>
<keyword evidence="4" id="KW-1015">Disulfide bond</keyword>
<dbReference type="InterPro" id="IPR001627">
    <property type="entry name" value="Semap_dom"/>
</dbReference>